<dbReference type="InterPro" id="IPR037066">
    <property type="entry name" value="Plug_dom_sf"/>
</dbReference>
<accession>A0ABR7QE30</accession>
<keyword evidence="1" id="KW-0732">Signal</keyword>
<dbReference type="RefSeq" id="WP_187563840.1">
    <property type="nucleotide sequence ID" value="NZ_JACGWS010000013.1"/>
</dbReference>
<evidence type="ECO:0000256" key="1">
    <source>
        <dbReference type="SAM" id="SignalP"/>
    </source>
</evidence>
<protein>
    <recommendedName>
        <fullName evidence="4">TonB-dependent receptor plug domain-containing protein</fullName>
    </recommendedName>
</protein>
<feature type="chain" id="PRO_5045282056" description="TonB-dependent receptor plug domain-containing protein" evidence="1">
    <location>
        <begin position="21"/>
        <end position="818"/>
    </location>
</feature>
<dbReference type="SUPFAM" id="SSF56935">
    <property type="entry name" value="Porins"/>
    <property type="match status" value="1"/>
</dbReference>
<evidence type="ECO:0000313" key="3">
    <source>
        <dbReference type="Proteomes" id="UP000619238"/>
    </source>
</evidence>
<organism evidence="2 3">
    <name type="scientific">Kordia aestuariivivens</name>
    <dbReference type="NCBI Taxonomy" id="2759037"/>
    <lineage>
        <taxon>Bacteria</taxon>
        <taxon>Pseudomonadati</taxon>
        <taxon>Bacteroidota</taxon>
        <taxon>Flavobacteriia</taxon>
        <taxon>Flavobacteriales</taxon>
        <taxon>Flavobacteriaceae</taxon>
        <taxon>Kordia</taxon>
    </lineage>
</organism>
<comment type="caution">
    <text evidence="2">The sequence shown here is derived from an EMBL/GenBank/DDBJ whole genome shotgun (WGS) entry which is preliminary data.</text>
</comment>
<dbReference type="Proteomes" id="UP000619238">
    <property type="component" value="Unassembled WGS sequence"/>
</dbReference>
<gene>
    <name evidence="2" type="ORF">H2O64_19155</name>
</gene>
<keyword evidence="3" id="KW-1185">Reference proteome</keyword>
<evidence type="ECO:0000313" key="2">
    <source>
        <dbReference type="EMBL" id="MBC8756800.1"/>
    </source>
</evidence>
<name>A0ABR7QE30_9FLAO</name>
<proteinExistence type="predicted"/>
<evidence type="ECO:0008006" key="4">
    <source>
        <dbReference type="Google" id="ProtNLM"/>
    </source>
</evidence>
<dbReference type="Gene3D" id="2.170.130.10">
    <property type="entry name" value="TonB-dependent receptor, plug domain"/>
    <property type="match status" value="1"/>
</dbReference>
<dbReference type="Gene3D" id="2.60.40.1930">
    <property type="match status" value="1"/>
</dbReference>
<reference evidence="2 3" key="1">
    <citation type="submission" date="2020-07" db="EMBL/GenBank/DDBJ databases">
        <title>Description of Kordia aestuariivivens sp. nov., isolated from a tidal flat.</title>
        <authorList>
            <person name="Park S."/>
            <person name="Yoon J.-H."/>
        </authorList>
    </citation>
    <scope>NUCLEOTIDE SEQUENCE [LARGE SCALE GENOMIC DNA]</scope>
    <source>
        <strain evidence="2 3">YSTF-M3</strain>
    </source>
</reference>
<sequence length="818" mass="92732">MKKHYHLFCVFSLISLHVFAQTASSISERYQAHFKYSEEEAVFVHLNKTTYLVGEEIWFKGYIFNKRNEEISAISTNLHVGLYDENGKQVTKELFRIRNGCTNGNLKLDTSVRSGTYYIKAATQQMVDEQSAEVFIEEITIYGKDIPVQKIADSTTKKYDIQFLPEGGHLVKGVENTIAFKAINQEGKGVYVNGIIYDASGNEVITYESNNLGFGVFKLLPENRIQYKATTTFEEDKTSEQVLPKVAPTGIAIQVDNLAKDTLKISLSTNPETLRSIVSKEYTLLIHKDGWARSMPFSFKNTETVDLSIARNRLFNGVNTITLFDGKTPVLERMFFNRKVVKELSVMVKKTETEGDFSKFSLYLIKNKPRIREANVSISILPATSEGYDPAHTIFSSFYLKPYIRGEIENPKYYFPNKTKTRRKALDALLITQGWSKYDWTAIFQEQPKQPIASQGITIKGTVNFPLKGIKGMFLHDTKDQKAQYIPIDDERKFVVYNLYPEADEKLRFSYISNKKEFSQPKLYLRYNVSSKKDALPENATIDRVFNGKNNIFSLPDDFFPSEAEALDKVVLNAKNKNKKEKKDPTMVNGVETKITEVEYLRYQRVSEFIQYNGSFDVVEGLSLGRLEITSRRMLTLGGLPSTREEPSVAGASTTVSMTKGSGNVSPLVFIDGNPLKNFNVLANLSMARVERIIIDKTGLGYGMRGTGGVIKIFTRKTPLTQTSTARRDSYVYSVPPIGFSVAKQYYTPKYQSFSNDAFLKYGAVDWLPNIYIPRRGSSDFIVKHKDLKGITMFIEGVSKDGSLISQKRTITLIEDEE</sequence>
<dbReference type="EMBL" id="JACGWS010000013">
    <property type="protein sequence ID" value="MBC8756800.1"/>
    <property type="molecule type" value="Genomic_DNA"/>
</dbReference>
<feature type="signal peptide" evidence="1">
    <location>
        <begin position="1"/>
        <end position="20"/>
    </location>
</feature>